<gene>
    <name evidence="1" type="ORF">M989_03085</name>
</gene>
<evidence type="ECO:0000313" key="1">
    <source>
        <dbReference type="EMBL" id="OAT50676.1"/>
    </source>
</evidence>
<dbReference type="PATRIC" id="fig|1354264.4.peg.3218"/>
<dbReference type="InterPro" id="IPR047676">
    <property type="entry name" value="FxLYD_dom"/>
</dbReference>
<protein>
    <submittedName>
        <fullName evidence="1">Uncharacterized protein</fullName>
    </submittedName>
</protein>
<evidence type="ECO:0000313" key="2">
    <source>
        <dbReference type="Proteomes" id="UP000078386"/>
    </source>
</evidence>
<sequence length="37" mass="4255">MAENLEPGQQWKLQAPYDSITNKPDSFKVTELTVFNN</sequence>
<comment type="caution">
    <text evidence="1">The sequence shown here is derived from an EMBL/GenBank/DDBJ whole genome shotgun (WGS) entry which is preliminary data.</text>
</comment>
<reference evidence="1 2" key="1">
    <citation type="submission" date="2016-04" db="EMBL/GenBank/DDBJ databases">
        <title>ATOL: Assembling a taxonomically balanced genome-scale reconstruction of the evolutionary history of the Enterobacteriaceae.</title>
        <authorList>
            <person name="Plunkett G.III."/>
            <person name="Neeno-Eckwall E.C."/>
            <person name="Glasner J.D."/>
            <person name="Perna N.T."/>
        </authorList>
    </citation>
    <scope>NUCLEOTIDE SEQUENCE [LARGE SCALE GENOMIC DNA]</scope>
    <source>
        <strain evidence="1 2">ATCC 51603</strain>
    </source>
</reference>
<proteinExistence type="predicted"/>
<dbReference type="EMBL" id="LXEU01000063">
    <property type="protein sequence ID" value="OAT50676.1"/>
    <property type="molecule type" value="Genomic_DNA"/>
</dbReference>
<name>A0A1B7JRZ1_9ENTR</name>
<dbReference type="AlphaFoldDB" id="A0A1B7JRZ1"/>
<dbReference type="Proteomes" id="UP000078386">
    <property type="component" value="Unassembled WGS sequence"/>
</dbReference>
<dbReference type="NCBIfam" id="NF038353">
    <property type="entry name" value="FxLYD_dom"/>
    <property type="match status" value="1"/>
</dbReference>
<organism evidence="1 2">
    <name type="scientific">Kluyvera georgiana ATCC 51603</name>
    <dbReference type="NCBI Taxonomy" id="1354264"/>
    <lineage>
        <taxon>Bacteria</taxon>
        <taxon>Pseudomonadati</taxon>
        <taxon>Pseudomonadota</taxon>
        <taxon>Gammaproteobacteria</taxon>
        <taxon>Enterobacterales</taxon>
        <taxon>Enterobacteriaceae</taxon>
        <taxon>Kluyvera</taxon>
    </lineage>
</organism>
<keyword evidence="2" id="KW-1185">Reference proteome</keyword>
<accession>A0A1B7JRZ1</accession>